<dbReference type="Gene3D" id="3.30.360.10">
    <property type="entry name" value="Dihydrodipicolinate Reductase, domain 2"/>
    <property type="match status" value="1"/>
</dbReference>
<sequence>MKPIHLGIIGTGGWANAHARAYTNMSGVALVACCDINKDRAAAFAEKWSIPRVYTGYKTMFEKEKLHGISNVAVDSMHAPISIAAMKKGIAILCEKPLATTLADAKKMLAVAKKTGVINMVDFTRRGVTAVQGAAAYIAKGNIGRIMHVEASYLQSWLSQPAWGDWRTIPAWTWRLSTKHGSAGVLGDLGCHIYDTALLLCGDISEIACTLKTFDKGGKIGPYLLDANDSFVSTVRFKNGAIGSIHSTRWATGHMNSIRVRVYGDKGAVEIDLDRAADEFQVVRGAAAMKKGLWTTVKCARTPTMWERFVTSIRTKKNDPSDFANGVKVQAYQHYSVLSDTTGRPVKVTL</sequence>
<evidence type="ECO:0000259" key="3">
    <source>
        <dbReference type="Pfam" id="PF22725"/>
    </source>
</evidence>
<dbReference type="InterPro" id="IPR055170">
    <property type="entry name" value="GFO_IDH_MocA-like_dom"/>
</dbReference>
<dbReference type="InterPro" id="IPR036291">
    <property type="entry name" value="NAD(P)-bd_dom_sf"/>
</dbReference>
<dbReference type="PANTHER" id="PTHR43818:SF11">
    <property type="entry name" value="BCDNA.GH03377"/>
    <property type="match status" value="1"/>
</dbReference>
<gene>
    <name evidence="4" type="ORF">A2519_18350</name>
</gene>
<dbReference type="AlphaFoldDB" id="A0A1F7FCG1"/>
<organism evidence="4 5">
    <name type="scientific">Candidatus Raymondbacteria bacterium RIFOXYD12_FULL_49_13</name>
    <dbReference type="NCBI Taxonomy" id="1817890"/>
    <lineage>
        <taxon>Bacteria</taxon>
        <taxon>Raymondiibacteriota</taxon>
    </lineage>
</organism>
<feature type="domain" description="Gfo/Idh/MocA-like oxidoreductase N-terminal" evidence="2">
    <location>
        <begin position="5"/>
        <end position="123"/>
    </location>
</feature>
<dbReference type="InterPro" id="IPR050463">
    <property type="entry name" value="Gfo/Idh/MocA_oxidrdct_glycsds"/>
</dbReference>
<dbReference type="GO" id="GO:0000166">
    <property type="term" value="F:nucleotide binding"/>
    <property type="evidence" value="ECO:0007669"/>
    <property type="project" value="InterPro"/>
</dbReference>
<evidence type="ECO:0000256" key="1">
    <source>
        <dbReference type="ARBA" id="ARBA00023002"/>
    </source>
</evidence>
<dbReference type="SUPFAM" id="SSF55347">
    <property type="entry name" value="Glyceraldehyde-3-phosphate dehydrogenase-like, C-terminal domain"/>
    <property type="match status" value="1"/>
</dbReference>
<dbReference type="PROSITE" id="PS51257">
    <property type="entry name" value="PROKAR_LIPOPROTEIN"/>
    <property type="match status" value="1"/>
</dbReference>
<dbReference type="GO" id="GO:0016491">
    <property type="term" value="F:oxidoreductase activity"/>
    <property type="evidence" value="ECO:0007669"/>
    <property type="project" value="UniProtKB-KW"/>
</dbReference>
<reference evidence="4 5" key="1">
    <citation type="journal article" date="2016" name="Nat. Commun.">
        <title>Thousands of microbial genomes shed light on interconnected biogeochemical processes in an aquifer system.</title>
        <authorList>
            <person name="Anantharaman K."/>
            <person name="Brown C.T."/>
            <person name="Hug L.A."/>
            <person name="Sharon I."/>
            <person name="Castelle C.J."/>
            <person name="Probst A.J."/>
            <person name="Thomas B.C."/>
            <person name="Singh A."/>
            <person name="Wilkins M.J."/>
            <person name="Karaoz U."/>
            <person name="Brodie E.L."/>
            <person name="Williams K.H."/>
            <person name="Hubbard S.S."/>
            <person name="Banfield J.F."/>
        </authorList>
    </citation>
    <scope>NUCLEOTIDE SEQUENCE [LARGE SCALE GENOMIC DNA]</scope>
</reference>
<dbReference type="EMBL" id="MFYX01000073">
    <property type="protein sequence ID" value="OGK04370.1"/>
    <property type="molecule type" value="Genomic_DNA"/>
</dbReference>
<dbReference type="SUPFAM" id="SSF51735">
    <property type="entry name" value="NAD(P)-binding Rossmann-fold domains"/>
    <property type="match status" value="1"/>
</dbReference>
<feature type="domain" description="GFO/IDH/MocA-like oxidoreductase" evidence="3">
    <location>
        <begin position="132"/>
        <end position="269"/>
    </location>
</feature>
<dbReference type="Gene3D" id="3.40.50.720">
    <property type="entry name" value="NAD(P)-binding Rossmann-like Domain"/>
    <property type="match status" value="1"/>
</dbReference>
<evidence type="ECO:0000313" key="4">
    <source>
        <dbReference type="EMBL" id="OGK04370.1"/>
    </source>
</evidence>
<dbReference type="PANTHER" id="PTHR43818">
    <property type="entry name" value="BCDNA.GH03377"/>
    <property type="match status" value="1"/>
</dbReference>
<accession>A0A1F7FCG1</accession>
<dbReference type="Proteomes" id="UP000179243">
    <property type="component" value="Unassembled WGS sequence"/>
</dbReference>
<comment type="caution">
    <text evidence="4">The sequence shown here is derived from an EMBL/GenBank/DDBJ whole genome shotgun (WGS) entry which is preliminary data.</text>
</comment>
<evidence type="ECO:0000259" key="2">
    <source>
        <dbReference type="Pfam" id="PF01408"/>
    </source>
</evidence>
<keyword evidence="1" id="KW-0560">Oxidoreductase</keyword>
<dbReference type="Pfam" id="PF01408">
    <property type="entry name" value="GFO_IDH_MocA"/>
    <property type="match status" value="1"/>
</dbReference>
<dbReference type="InterPro" id="IPR000683">
    <property type="entry name" value="Gfo/Idh/MocA-like_OxRdtase_N"/>
</dbReference>
<protein>
    <recommendedName>
        <fullName evidence="6">Oxidoreductase</fullName>
    </recommendedName>
</protein>
<dbReference type="Pfam" id="PF22725">
    <property type="entry name" value="GFO_IDH_MocA_C3"/>
    <property type="match status" value="1"/>
</dbReference>
<evidence type="ECO:0008006" key="6">
    <source>
        <dbReference type="Google" id="ProtNLM"/>
    </source>
</evidence>
<proteinExistence type="predicted"/>
<name>A0A1F7FCG1_UNCRA</name>
<evidence type="ECO:0000313" key="5">
    <source>
        <dbReference type="Proteomes" id="UP000179243"/>
    </source>
</evidence>